<evidence type="ECO:0000256" key="3">
    <source>
        <dbReference type="ARBA" id="ARBA00023123"/>
    </source>
</evidence>
<feature type="domain" description="Myosin motor" evidence="8">
    <location>
        <begin position="1"/>
        <end position="264"/>
    </location>
</feature>
<dbReference type="InterPro" id="IPR036961">
    <property type="entry name" value="Kinesin_motor_dom_sf"/>
</dbReference>
<keyword evidence="2" id="KW-0067">ATP-binding</keyword>
<dbReference type="Gene3D" id="1.20.120.720">
    <property type="entry name" value="Myosin VI head, motor domain, U50 subdomain"/>
    <property type="match status" value="2"/>
</dbReference>
<organism evidence="9 10">
    <name type="scientific">Elysia marginata</name>
    <dbReference type="NCBI Taxonomy" id="1093978"/>
    <lineage>
        <taxon>Eukaryota</taxon>
        <taxon>Metazoa</taxon>
        <taxon>Spiralia</taxon>
        <taxon>Lophotrochozoa</taxon>
        <taxon>Mollusca</taxon>
        <taxon>Gastropoda</taxon>
        <taxon>Heterobranchia</taxon>
        <taxon>Euthyneura</taxon>
        <taxon>Panpulmonata</taxon>
        <taxon>Sacoglossa</taxon>
        <taxon>Placobranchoidea</taxon>
        <taxon>Plakobranchidae</taxon>
        <taxon>Elysia</taxon>
    </lineage>
</organism>
<keyword evidence="3 6" id="KW-0518">Myosin</keyword>
<accession>A0AAV4HE19</accession>
<dbReference type="AlphaFoldDB" id="A0AAV4HE19"/>
<dbReference type="InterPro" id="IPR027417">
    <property type="entry name" value="P-loop_NTPase"/>
</dbReference>
<dbReference type="GO" id="GO:0005737">
    <property type="term" value="C:cytoplasm"/>
    <property type="evidence" value="ECO:0007669"/>
    <property type="project" value="TreeGrafter"/>
</dbReference>
<keyword evidence="5 6" id="KW-0009">Actin-binding</keyword>
<dbReference type="GO" id="GO:0016020">
    <property type="term" value="C:membrane"/>
    <property type="evidence" value="ECO:0007669"/>
    <property type="project" value="TreeGrafter"/>
</dbReference>
<evidence type="ECO:0000259" key="8">
    <source>
        <dbReference type="PROSITE" id="PS51456"/>
    </source>
</evidence>
<evidence type="ECO:0000256" key="5">
    <source>
        <dbReference type="ARBA" id="ARBA00023203"/>
    </source>
</evidence>
<dbReference type="GO" id="GO:0051015">
    <property type="term" value="F:actin filament binding"/>
    <property type="evidence" value="ECO:0007669"/>
    <property type="project" value="TreeGrafter"/>
</dbReference>
<dbReference type="PANTHER" id="PTHR13140">
    <property type="entry name" value="MYOSIN"/>
    <property type="match status" value="1"/>
</dbReference>
<comment type="similarity">
    <text evidence="6">Belongs to the TRAFAC class myosin-kinesin ATPase superfamily. Myosin family.</text>
</comment>
<dbReference type="Pfam" id="PF00063">
    <property type="entry name" value="Myosin_head"/>
    <property type="match status" value="2"/>
</dbReference>
<evidence type="ECO:0000256" key="1">
    <source>
        <dbReference type="ARBA" id="ARBA00022741"/>
    </source>
</evidence>
<dbReference type="Gene3D" id="1.20.58.530">
    <property type="match status" value="1"/>
</dbReference>
<evidence type="ECO:0000256" key="7">
    <source>
        <dbReference type="SAM" id="MobiDB-lite"/>
    </source>
</evidence>
<keyword evidence="4" id="KW-0505">Motor protein</keyword>
<dbReference type="PRINTS" id="PR00193">
    <property type="entry name" value="MYOSINHEAVY"/>
</dbReference>
<dbReference type="InterPro" id="IPR001609">
    <property type="entry name" value="Myosin_head_motor_dom-like"/>
</dbReference>
<keyword evidence="1" id="KW-0547">Nucleotide-binding</keyword>
<comment type="caution">
    <text evidence="9">The sequence shown here is derived from an EMBL/GenBank/DDBJ whole genome shotgun (WGS) entry which is preliminary data.</text>
</comment>
<dbReference type="GO" id="GO:0003774">
    <property type="term" value="F:cytoskeletal motor activity"/>
    <property type="evidence" value="ECO:0007669"/>
    <property type="project" value="InterPro"/>
</dbReference>
<evidence type="ECO:0000256" key="2">
    <source>
        <dbReference type="ARBA" id="ARBA00022840"/>
    </source>
</evidence>
<sequence>MFVEGAGQELETEGNAELKSIAALLGVSGVCLYRGFTTQTRSSHGQVCRTITDAATANSRRGSLARALYFRTLSAILRRINSMKRRTSHTAHSTESAESRGSSQSSQYSQYYNKPDILHPSLPSFLGLSLSKKSSESFIGILDLFGFETSEPNRLEQLCSNLCAEAMQHYYNTHVFRAPADALQDEGIQQEVDVCYFNNTPVIELLSAQSVGILSILDELTLSEQATKQEFLEKIRSHHTANNHFFEPLPKDDRMFGIHGFTGPCGRKYRLLSSSHQEIESPERSPGPGTLSKDFQSRLENILKSVTNAKPHFIRCIKSNDYARAGSFDCDTVARQIRALQVKPAVQLMAGGLPHRLRFKMFNTRYRLFVGGPRQARRTEPSREETKVIRHAHFFFL</sequence>
<evidence type="ECO:0000256" key="6">
    <source>
        <dbReference type="PROSITE-ProRule" id="PRU00782"/>
    </source>
</evidence>
<dbReference type="Gene3D" id="3.40.850.10">
    <property type="entry name" value="Kinesin motor domain"/>
    <property type="match status" value="1"/>
</dbReference>
<feature type="region of interest" description="Disordered" evidence="7">
    <location>
        <begin position="84"/>
        <end position="108"/>
    </location>
</feature>
<keyword evidence="10" id="KW-1185">Reference proteome</keyword>
<dbReference type="GO" id="GO:0007015">
    <property type="term" value="P:actin filament organization"/>
    <property type="evidence" value="ECO:0007669"/>
    <property type="project" value="TreeGrafter"/>
</dbReference>
<dbReference type="GO" id="GO:0016459">
    <property type="term" value="C:myosin complex"/>
    <property type="evidence" value="ECO:0007669"/>
    <property type="project" value="UniProtKB-KW"/>
</dbReference>
<dbReference type="EMBL" id="BMAT01005567">
    <property type="protein sequence ID" value="GFR96071.1"/>
    <property type="molecule type" value="Genomic_DNA"/>
</dbReference>
<evidence type="ECO:0000313" key="9">
    <source>
        <dbReference type="EMBL" id="GFR96071.1"/>
    </source>
</evidence>
<evidence type="ECO:0000256" key="4">
    <source>
        <dbReference type="ARBA" id="ARBA00023175"/>
    </source>
</evidence>
<dbReference type="SMART" id="SM00242">
    <property type="entry name" value="MYSc"/>
    <property type="match status" value="1"/>
</dbReference>
<dbReference type="PROSITE" id="PS51456">
    <property type="entry name" value="MYOSIN_MOTOR"/>
    <property type="match status" value="1"/>
</dbReference>
<proteinExistence type="inferred from homology"/>
<gene>
    <name evidence="9" type="ORF">ElyMa_002711300</name>
</gene>
<dbReference type="PANTHER" id="PTHR13140:SF498">
    <property type="entry name" value="DACHS, ISOFORM E"/>
    <property type="match status" value="1"/>
</dbReference>
<name>A0AAV4HE19_9GAST</name>
<comment type="caution">
    <text evidence="6">Lacks conserved residue(s) required for the propagation of feature annotation.</text>
</comment>
<dbReference type="SUPFAM" id="SSF52540">
    <property type="entry name" value="P-loop containing nucleoside triphosphate hydrolases"/>
    <property type="match status" value="1"/>
</dbReference>
<protein>
    <submittedName>
        <fullName evidence="9">Myosin-XV</fullName>
    </submittedName>
</protein>
<dbReference type="Proteomes" id="UP000762676">
    <property type="component" value="Unassembled WGS sequence"/>
</dbReference>
<dbReference type="GO" id="GO:0005524">
    <property type="term" value="F:ATP binding"/>
    <property type="evidence" value="ECO:0007669"/>
    <property type="project" value="UniProtKB-KW"/>
</dbReference>
<evidence type="ECO:0000313" key="10">
    <source>
        <dbReference type="Proteomes" id="UP000762676"/>
    </source>
</evidence>
<feature type="compositionally biased region" description="Polar residues" evidence="7">
    <location>
        <begin position="90"/>
        <end position="101"/>
    </location>
</feature>
<reference evidence="9 10" key="1">
    <citation type="journal article" date="2021" name="Elife">
        <title>Chloroplast acquisition without the gene transfer in kleptoplastic sea slugs, Plakobranchus ocellatus.</title>
        <authorList>
            <person name="Maeda T."/>
            <person name="Takahashi S."/>
            <person name="Yoshida T."/>
            <person name="Shimamura S."/>
            <person name="Takaki Y."/>
            <person name="Nagai Y."/>
            <person name="Toyoda A."/>
            <person name="Suzuki Y."/>
            <person name="Arimoto A."/>
            <person name="Ishii H."/>
            <person name="Satoh N."/>
            <person name="Nishiyama T."/>
            <person name="Hasebe M."/>
            <person name="Maruyama T."/>
            <person name="Minagawa J."/>
            <person name="Obokata J."/>
            <person name="Shigenobu S."/>
        </authorList>
    </citation>
    <scope>NUCLEOTIDE SEQUENCE [LARGE SCALE GENOMIC DNA]</scope>
</reference>